<feature type="region of interest" description="Disordered" evidence="1">
    <location>
        <begin position="1"/>
        <end position="20"/>
    </location>
</feature>
<dbReference type="EMBL" id="CH474049">
    <property type="protein sequence ID" value="EDM14134.1"/>
    <property type="molecule type" value="Genomic_DNA"/>
</dbReference>
<dbReference type="Proteomes" id="UP000234681">
    <property type="component" value="Chromosome 15"/>
</dbReference>
<feature type="non-terminal residue" evidence="2">
    <location>
        <position position="1"/>
    </location>
</feature>
<name>A6KGQ5_RAT</name>
<protein>
    <submittedName>
        <fullName evidence="2">RCG64460</fullName>
    </submittedName>
</protein>
<dbReference type="AlphaFoldDB" id="A6KGQ5"/>
<feature type="non-terminal residue" evidence="2">
    <location>
        <position position="20"/>
    </location>
</feature>
<reference evidence="2 3" key="1">
    <citation type="submission" date="2005-07" db="EMBL/GenBank/DDBJ databases">
        <authorList>
            <person name="Mural R.J."/>
            <person name="Li P.W."/>
            <person name="Adams M.D."/>
            <person name="Amanatides P.G."/>
            <person name="Baden-Tillson H."/>
            <person name="Barnstead M."/>
            <person name="Chin S.H."/>
            <person name="Dew I."/>
            <person name="Evans C.A."/>
            <person name="Ferriera S."/>
            <person name="Flanigan M."/>
            <person name="Fosler C."/>
            <person name="Glodek A."/>
            <person name="Gu Z."/>
            <person name="Holt R.A."/>
            <person name="Jennings D."/>
            <person name="Kraft C.L."/>
            <person name="Lu F."/>
            <person name="Nguyen T."/>
            <person name="Nusskern D.R."/>
            <person name="Pfannkoch C.M."/>
            <person name="Sitter C."/>
            <person name="Sutton G.G."/>
            <person name="Venter J.C."/>
            <person name="Wang Z."/>
            <person name="Woodage T."/>
            <person name="Zheng X.H."/>
            <person name="Zhong F."/>
        </authorList>
    </citation>
    <scope>NUCLEOTIDE SEQUENCE [LARGE SCALE GENOMIC DNA]</scope>
    <source>
        <strain>BN</strain>
        <strain evidence="3">Sprague-Dawley</strain>
    </source>
</reference>
<sequence length="20" mass="2256">TNRAGNRLTFGRGTRVLIRP</sequence>
<evidence type="ECO:0000313" key="3">
    <source>
        <dbReference type="Proteomes" id="UP000234681"/>
    </source>
</evidence>
<evidence type="ECO:0000313" key="2">
    <source>
        <dbReference type="EMBL" id="EDM14134.1"/>
    </source>
</evidence>
<accession>A6KGQ5</accession>
<proteinExistence type="predicted"/>
<evidence type="ECO:0000256" key="1">
    <source>
        <dbReference type="SAM" id="MobiDB-lite"/>
    </source>
</evidence>
<gene>
    <name evidence="2" type="ORF">rCG_64460</name>
</gene>
<organism evidence="2 3">
    <name type="scientific">Rattus norvegicus</name>
    <name type="common">Rat</name>
    <dbReference type="NCBI Taxonomy" id="10116"/>
    <lineage>
        <taxon>Eukaryota</taxon>
        <taxon>Metazoa</taxon>
        <taxon>Chordata</taxon>
        <taxon>Craniata</taxon>
        <taxon>Vertebrata</taxon>
        <taxon>Euteleostomi</taxon>
        <taxon>Mammalia</taxon>
        <taxon>Eutheria</taxon>
        <taxon>Euarchontoglires</taxon>
        <taxon>Glires</taxon>
        <taxon>Rodentia</taxon>
        <taxon>Myomorpha</taxon>
        <taxon>Muroidea</taxon>
        <taxon>Muridae</taxon>
        <taxon>Murinae</taxon>
        <taxon>Rattus</taxon>
    </lineage>
</organism>